<dbReference type="EMBL" id="JACONW010000191">
    <property type="protein sequence ID" value="MBC3952926.1"/>
    <property type="molecule type" value="Genomic_DNA"/>
</dbReference>
<evidence type="ECO:0000313" key="2">
    <source>
        <dbReference type="EMBL" id="MBC3952926.1"/>
    </source>
</evidence>
<gene>
    <name evidence="2" type="ORF">H8S59_24420</name>
</gene>
<feature type="chain" id="PRO_5046500575" evidence="1">
    <location>
        <begin position="27"/>
        <end position="149"/>
    </location>
</feature>
<sequence>MMNRYISLLSVLLGSHFLVMTTPALAAKKFDISVDNEARSDLSLNRATWHLGNYEAVDYQIPQHYKGEFSISVAGNKSGSLSFTYAAGATACNYQAKYGQERVAGWLWPSYRDVAEVRGISVGQFGAFCQATVVEKPSGDGYILRVSIK</sequence>
<name>A0ABR7B6W0_9PSED</name>
<dbReference type="RefSeq" id="WP_187523082.1">
    <property type="nucleotide sequence ID" value="NZ_JACONW010000191.1"/>
</dbReference>
<organism evidence="2 3">
    <name type="scientific">Pseudomonas folii</name>
    <dbReference type="NCBI Taxonomy" id="2762593"/>
    <lineage>
        <taxon>Bacteria</taxon>
        <taxon>Pseudomonadati</taxon>
        <taxon>Pseudomonadota</taxon>
        <taxon>Gammaproteobacteria</taxon>
        <taxon>Pseudomonadales</taxon>
        <taxon>Pseudomonadaceae</taxon>
        <taxon>Pseudomonas</taxon>
    </lineage>
</organism>
<keyword evidence="3" id="KW-1185">Reference proteome</keyword>
<comment type="caution">
    <text evidence="2">The sequence shown here is derived from an EMBL/GenBank/DDBJ whole genome shotgun (WGS) entry which is preliminary data.</text>
</comment>
<dbReference type="Proteomes" id="UP000651852">
    <property type="component" value="Unassembled WGS sequence"/>
</dbReference>
<feature type="signal peptide" evidence="1">
    <location>
        <begin position="1"/>
        <end position="26"/>
    </location>
</feature>
<evidence type="ECO:0000313" key="3">
    <source>
        <dbReference type="Proteomes" id="UP000651852"/>
    </source>
</evidence>
<keyword evidence="1" id="KW-0732">Signal</keyword>
<reference evidence="2 3" key="1">
    <citation type="submission" date="2020-08" db="EMBL/GenBank/DDBJ databases">
        <title>Putative novel bacterial strains isolated from necrotic wheat leaf tissues caused by Xanthomonas translucens.</title>
        <authorList>
            <person name="Tambong J.T."/>
        </authorList>
    </citation>
    <scope>NUCLEOTIDE SEQUENCE [LARGE SCALE GENOMIC DNA]</scope>
    <source>
        <strain evidence="2 3">DOAB 1069</strain>
    </source>
</reference>
<accession>A0ABR7B6W0</accession>
<protein>
    <submittedName>
        <fullName evidence="2">Uncharacterized protein</fullName>
    </submittedName>
</protein>
<proteinExistence type="predicted"/>
<evidence type="ECO:0000256" key="1">
    <source>
        <dbReference type="SAM" id="SignalP"/>
    </source>
</evidence>